<dbReference type="CDD" id="cd17058">
    <property type="entry name" value="Ubl_SNRNP25"/>
    <property type="match status" value="1"/>
</dbReference>
<sequence>MPPPSEGEQSPRRLSSSYEPRRGAFYQLGKDEDDDDDDDDIDDDEEDETRNRGGCASFSYHYYRLPQQMLKLSVLKLDGSAFDVQVARTANVGQLKMAVEEIFAQSPKEGQGKISWSHVWGHFCLCYDGHKLVDDKVSLRSLNIRDGDQVENSVRDEESVGGGGDDDYMGKTEFTDDYMGQTEFKLANFLKGWLSYARLWSPGKMRSPDGRARPSRFMSSCVVASPTKMTRFVPDV</sequence>
<dbReference type="InterPro" id="IPR029071">
    <property type="entry name" value="Ubiquitin-like_domsf"/>
</dbReference>
<evidence type="ECO:0000259" key="2">
    <source>
        <dbReference type="Pfam" id="PF18036"/>
    </source>
</evidence>
<dbReference type="PANTHER" id="PTHR14942">
    <property type="entry name" value="U11/U12 SMALL NUCLEAR RIBONUCLEOPROTEIN 25 KDA PROTEIN"/>
    <property type="match status" value="1"/>
</dbReference>
<proteinExistence type="predicted"/>
<evidence type="ECO:0000256" key="1">
    <source>
        <dbReference type="SAM" id="MobiDB-lite"/>
    </source>
</evidence>
<comment type="caution">
    <text evidence="3">The sequence shown here is derived from an EMBL/GenBank/DDBJ whole genome shotgun (WGS) entry which is preliminary data.</text>
</comment>
<reference evidence="3" key="2">
    <citation type="submission" date="2023-06" db="EMBL/GenBank/DDBJ databases">
        <authorList>
            <person name="Ma L."/>
            <person name="Liu K.-W."/>
            <person name="Li Z."/>
            <person name="Hsiao Y.-Y."/>
            <person name="Qi Y."/>
            <person name="Fu T."/>
            <person name="Tang G."/>
            <person name="Zhang D."/>
            <person name="Sun W.-H."/>
            <person name="Liu D.-K."/>
            <person name="Li Y."/>
            <person name="Chen G.-Z."/>
            <person name="Liu X.-D."/>
            <person name="Liao X.-Y."/>
            <person name="Jiang Y.-T."/>
            <person name="Yu X."/>
            <person name="Hao Y."/>
            <person name="Huang J."/>
            <person name="Zhao X.-W."/>
            <person name="Ke S."/>
            <person name="Chen Y.-Y."/>
            <person name="Wu W.-L."/>
            <person name="Hsu J.-L."/>
            <person name="Lin Y.-F."/>
            <person name="Huang M.-D."/>
            <person name="Li C.-Y."/>
            <person name="Huang L."/>
            <person name="Wang Z.-W."/>
            <person name="Zhao X."/>
            <person name="Zhong W.-Y."/>
            <person name="Peng D.-H."/>
            <person name="Ahmad S."/>
            <person name="Lan S."/>
            <person name="Zhang J.-S."/>
            <person name="Tsai W.-C."/>
            <person name="Van De Peer Y."/>
            <person name="Liu Z.-J."/>
        </authorList>
    </citation>
    <scope>NUCLEOTIDE SEQUENCE</scope>
    <source>
        <strain evidence="3">SCP</strain>
        <tissue evidence="3">Leaves</tissue>
    </source>
</reference>
<dbReference type="GO" id="GO:0000398">
    <property type="term" value="P:mRNA splicing, via spliceosome"/>
    <property type="evidence" value="ECO:0007669"/>
    <property type="project" value="InterPro"/>
</dbReference>
<dbReference type="InterPro" id="IPR040610">
    <property type="entry name" value="SNRNP25_ubiquitin"/>
</dbReference>
<organism evidence="3 4">
    <name type="scientific">Acorus gramineus</name>
    <name type="common">Dwarf sweet flag</name>
    <dbReference type="NCBI Taxonomy" id="55184"/>
    <lineage>
        <taxon>Eukaryota</taxon>
        <taxon>Viridiplantae</taxon>
        <taxon>Streptophyta</taxon>
        <taxon>Embryophyta</taxon>
        <taxon>Tracheophyta</taxon>
        <taxon>Spermatophyta</taxon>
        <taxon>Magnoliopsida</taxon>
        <taxon>Liliopsida</taxon>
        <taxon>Acoraceae</taxon>
        <taxon>Acorus</taxon>
    </lineage>
</organism>
<dbReference type="Proteomes" id="UP001179952">
    <property type="component" value="Unassembled WGS sequence"/>
</dbReference>
<dbReference type="EMBL" id="JAUJYN010000003">
    <property type="protein sequence ID" value="KAK1275550.1"/>
    <property type="molecule type" value="Genomic_DNA"/>
</dbReference>
<feature type="compositionally biased region" description="Acidic residues" evidence="1">
    <location>
        <begin position="31"/>
        <end position="48"/>
    </location>
</feature>
<dbReference type="SUPFAM" id="SSF54236">
    <property type="entry name" value="Ubiquitin-like"/>
    <property type="match status" value="1"/>
</dbReference>
<dbReference type="Pfam" id="PF18036">
    <property type="entry name" value="Ubiquitin_4"/>
    <property type="match status" value="1"/>
</dbReference>
<dbReference type="PANTHER" id="PTHR14942:SF9">
    <property type="entry name" value="OS02G0188500 PROTEIN"/>
    <property type="match status" value="1"/>
</dbReference>
<dbReference type="AlphaFoldDB" id="A0AAV9BG30"/>
<gene>
    <name evidence="3" type="ORF">QJS04_geneDACA001545</name>
</gene>
<protein>
    <recommendedName>
        <fullName evidence="2">SNRNP25 ubiquitin-like domain-containing protein</fullName>
    </recommendedName>
</protein>
<dbReference type="Gene3D" id="3.10.20.90">
    <property type="entry name" value="Phosphatidylinositol 3-kinase Catalytic Subunit, Chain A, domain 1"/>
    <property type="match status" value="1"/>
</dbReference>
<accession>A0AAV9BG30</accession>
<evidence type="ECO:0000313" key="3">
    <source>
        <dbReference type="EMBL" id="KAK1275550.1"/>
    </source>
</evidence>
<reference evidence="3" key="1">
    <citation type="journal article" date="2023" name="Nat. Commun.">
        <title>Diploid and tetraploid genomes of Acorus and the evolution of monocots.</title>
        <authorList>
            <person name="Ma L."/>
            <person name="Liu K.W."/>
            <person name="Li Z."/>
            <person name="Hsiao Y.Y."/>
            <person name="Qi Y."/>
            <person name="Fu T."/>
            <person name="Tang G.D."/>
            <person name="Zhang D."/>
            <person name="Sun W.H."/>
            <person name="Liu D.K."/>
            <person name="Li Y."/>
            <person name="Chen G.Z."/>
            <person name="Liu X.D."/>
            <person name="Liao X.Y."/>
            <person name="Jiang Y.T."/>
            <person name="Yu X."/>
            <person name="Hao Y."/>
            <person name="Huang J."/>
            <person name="Zhao X.W."/>
            <person name="Ke S."/>
            <person name="Chen Y.Y."/>
            <person name="Wu W.L."/>
            <person name="Hsu J.L."/>
            <person name="Lin Y.F."/>
            <person name="Huang M.D."/>
            <person name="Li C.Y."/>
            <person name="Huang L."/>
            <person name="Wang Z.W."/>
            <person name="Zhao X."/>
            <person name="Zhong W.Y."/>
            <person name="Peng D.H."/>
            <person name="Ahmad S."/>
            <person name="Lan S."/>
            <person name="Zhang J.S."/>
            <person name="Tsai W.C."/>
            <person name="Van de Peer Y."/>
            <person name="Liu Z.J."/>
        </authorList>
    </citation>
    <scope>NUCLEOTIDE SEQUENCE</scope>
    <source>
        <strain evidence="3">SCP</strain>
    </source>
</reference>
<evidence type="ECO:0000313" key="4">
    <source>
        <dbReference type="Proteomes" id="UP001179952"/>
    </source>
</evidence>
<name>A0AAV9BG30_ACOGR</name>
<dbReference type="InterPro" id="IPR039690">
    <property type="entry name" value="SNRNP25"/>
</dbReference>
<feature type="region of interest" description="Disordered" evidence="1">
    <location>
        <begin position="1"/>
        <end position="52"/>
    </location>
</feature>
<feature type="domain" description="SNRNP25 ubiquitin-like" evidence="2">
    <location>
        <begin position="70"/>
        <end position="151"/>
    </location>
</feature>
<keyword evidence="4" id="KW-1185">Reference proteome</keyword>